<evidence type="ECO:0000256" key="1">
    <source>
        <dbReference type="ARBA" id="ARBA00011073"/>
    </source>
</evidence>
<dbReference type="PRINTS" id="PR00723">
    <property type="entry name" value="SUBTILISIN"/>
</dbReference>
<evidence type="ECO:0000256" key="5">
    <source>
        <dbReference type="ARBA" id="ARBA00022825"/>
    </source>
</evidence>
<dbReference type="AlphaFoldDB" id="A0ABD8B442"/>
<dbReference type="GO" id="GO:0006508">
    <property type="term" value="P:proteolysis"/>
    <property type="evidence" value="ECO:0007669"/>
    <property type="project" value="UniProtKB-KW"/>
</dbReference>
<dbReference type="RefSeq" id="WP_346356365.1">
    <property type="nucleotide sequence ID" value="NZ_CP078013.2"/>
</dbReference>
<feature type="signal peptide" evidence="7">
    <location>
        <begin position="1"/>
        <end position="33"/>
    </location>
</feature>
<name>A0ABD8B442_9PSED</name>
<feature type="domain" description="Peptidase S8/S53" evidence="8">
    <location>
        <begin position="66"/>
        <end position="339"/>
    </location>
</feature>
<comment type="similarity">
    <text evidence="1 6">Belongs to the peptidase S8 family.</text>
</comment>
<dbReference type="KEGG" id="ppeg:KUA23_01310"/>
<dbReference type="InterPro" id="IPR015500">
    <property type="entry name" value="Peptidase_S8_subtilisin-rel"/>
</dbReference>
<keyword evidence="5 6" id="KW-0720">Serine protease</keyword>
<keyword evidence="3 7" id="KW-0732">Signal</keyword>
<dbReference type="InterPro" id="IPR050131">
    <property type="entry name" value="Peptidase_S8_subtilisin-like"/>
</dbReference>
<feature type="active site" description="Charge relay system" evidence="6">
    <location>
        <position position="75"/>
    </location>
</feature>
<proteinExistence type="inferred from homology"/>
<dbReference type="InterPro" id="IPR034061">
    <property type="entry name" value="Peptidases_S8_Autotransporter"/>
</dbReference>
<dbReference type="InterPro" id="IPR000209">
    <property type="entry name" value="Peptidase_S8/S53_dom"/>
</dbReference>
<sequence>MPLCPPTKLHRLILCTLPLLLLGCVSTPAPMPAEPDTRRFETAEYLAQKALPIVKASSLYARGGTGQGVRVALIDSGLNLELPEFNGRVYDPGYDFVRQQPGTVDVKGHGTQMAGILAANKNDQGMHGIAFNAQLIPMRFGDDKEPFYFDSEIAQAWDLAYSKGARIFSNSWANPIEANTNEVPIYERLMGDSLAVAKKRVADGAVFVFSTGNEVKREPLAEPGLPALVPELEKGWIAVMALKNDGTAINLKSNYCGLAARWCIAVPGGDGGAGLLTTQKDGSYGPTAGTSPAAALVSGALAALQSRFPEMTPQQIRERLLSTANRTGIYANSEAYGRGLMDLDAASRL</sequence>
<keyword evidence="2 6" id="KW-0645">Protease</keyword>
<dbReference type="PROSITE" id="PS51892">
    <property type="entry name" value="SUBTILASE"/>
    <property type="match status" value="1"/>
</dbReference>
<protein>
    <submittedName>
        <fullName evidence="9">S8 family peptidase</fullName>
        <ecNumber evidence="9">3.4.-.-</ecNumber>
    </submittedName>
</protein>
<dbReference type="EMBL" id="CP078013">
    <property type="protein sequence ID" value="XAO51720.1"/>
    <property type="molecule type" value="Genomic_DNA"/>
</dbReference>
<dbReference type="CDD" id="cd04848">
    <property type="entry name" value="Peptidases_S8_Autotransporter_serine_protease_like"/>
    <property type="match status" value="1"/>
</dbReference>
<feature type="active site" description="Charge relay system" evidence="6">
    <location>
        <position position="109"/>
    </location>
</feature>
<dbReference type="PANTHER" id="PTHR43806:SF11">
    <property type="entry name" value="CEREVISIN-RELATED"/>
    <property type="match status" value="1"/>
</dbReference>
<evidence type="ECO:0000256" key="2">
    <source>
        <dbReference type="ARBA" id="ARBA00022670"/>
    </source>
</evidence>
<accession>A0ABD8B442</accession>
<dbReference type="Proteomes" id="UP001056907">
    <property type="component" value="Chromosome"/>
</dbReference>
<keyword evidence="4 6" id="KW-0378">Hydrolase</keyword>
<dbReference type="EC" id="3.4.-.-" evidence="9"/>
<evidence type="ECO:0000313" key="9">
    <source>
        <dbReference type="EMBL" id="XAO51720.1"/>
    </source>
</evidence>
<dbReference type="SUPFAM" id="SSF52743">
    <property type="entry name" value="Subtilisin-like"/>
    <property type="match status" value="1"/>
</dbReference>
<gene>
    <name evidence="9" type="ORF">KUA23_01310</name>
</gene>
<dbReference type="PANTHER" id="PTHR43806">
    <property type="entry name" value="PEPTIDASE S8"/>
    <property type="match status" value="1"/>
</dbReference>
<dbReference type="InterPro" id="IPR036852">
    <property type="entry name" value="Peptidase_S8/S53_dom_sf"/>
</dbReference>
<organism evidence="9 10">
    <name type="scientific">Pseudomonas pergaminensis</name>
    <dbReference type="NCBI Taxonomy" id="2853159"/>
    <lineage>
        <taxon>Bacteria</taxon>
        <taxon>Pseudomonadati</taxon>
        <taxon>Pseudomonadota</taxon>
        <taxon>Gammaproteobacteria</taxon>
        <taxon>Pseudomonadales</taxon>
        <taxon>Pseudomonadaceae</taxon>
        <taxon>Pseudomonas</taxon>
    </lineage>
</organism>
<feature type="active site" description="Charge relay system" evidence="6">
    <location>
        <position position="291"/>
    </location>
</feature>
<reference evidence="9" key="2">
    <citation type="submission" date="2024-04" db="EMBL/GenBank/DDBJ databases">
        <authorList>
            <person name="Diaz M."/>
            <person name="Bach T."/>
            <person name="Gonzalez Anta G."/>
            <person name="Agaras B."/>
            <person name="Wibberg D."/>
            <person name="Noguera F."/>
            <person name="Canciani W."/>
            <person name="Ybarra T."/>
            <person name="Nunez M.L."/>
            <person name="Valverde C."/>
        </authorList>
    </citation>
    <scope>NUCLEOTIDE SEQUENCE</scope>
    <source>
        <strain evidence="9">1008</strain>
    </source>
</reference>
<dbReference type="Pfam" id="PF00082">
    <property type="entry name" value="Peptidase_S8"/>
    <property type="match status" value="1"/>
</dbReference>
<evidence type="ECO:0000256" key="7">
    <source>
        <dbReference type="SAM" id="SignalP"/>
    </source>
</evidence>
<reference evidence="9" key="1">
    <citation type="journal article" date="2022" name="Front. Plant Sci.">
        <title>Agronomic efficiency and genome mining analysis of the wheat-biostimulant rhizospheric bacterium Pseudomonas pergaminensis sp. nov. strain 1008T.</title>
        <authorList>
            <person name="Diaz M."/>
            <person name="Bach T."/>
            <person name="Gonzalez Anta G."/>
            <person name="Agaras B."/>
            <person name="Wibberg D."/>
            <person name="Noguera F."/>
            <person name="Canciani W."/>
            <person name="Valverde C."/>
        </authorList>
    </citation>
    <scope>NUCLEOTIDE SEQUENCE</scope>
    <source>
        <strain evidence="9">1008</strain>
    </source>
</reference>
<dbReference type="Gene3D" id="3.40.50.200">
    <property type="entry name" value="Peptidase S8/S53 domain"/>
    <property type="match status" value="1"/>
</dbReference>
<evidence type="ECO:0000256" key="4">
    <source>
        <dbReference type="ARBA" id="ARBA00022801"/>
    </source>
</evidence>
<dbReference type="GO" id="GO:0004252">
    <property type="term" value="F:serine-type endopeptidase activity"/>
    <property type="evidence" value="ECO:0007669"/>
    <property type="project" value="UniProtKB-UniRule"/>
</dbReference>
<evidence type="ECO:0000256" key="6">
    <source>
        <dbReference type="PROSITE-ProRule" id="PRU01240"/>
    </source>
</evidence>
<evidence type="ECO:0000313" key="10">
    <source>
        <dbReference type="Proteomes" id="UP001056907"/>
    </source>
</evidence>
<evidence type="ECO:0000259" key="8">
    <source>
        <dbReference type="Pfam" id="PF00082"/>
    </source>
</evidence>
<evidence type="ECO:0000256" key="3">
    <source>
        <dbReference type="ARBA" id="ARBA00022729"/>
    </source>
</evidence>
<feature type="chain" id="PRO_5044805622" evidence="7">
    <location>
        <begin position="34"/>
        <end position="349"/>
    </location>
</feature>